<protein>
    <submittedName>
        <fullName evidence="2">VOC family protein</fullName>
    </submittedName>
</protein>
<dbReference type="InterPro" id="IPR041581">
    <property type="entry name" value="Glyoxalase_6"/>
</dbReference>
<keyword evidence="3" id="KW-1185">Reference proteome</keyword>
<evidence type="ECO:0000313" key="3">
    <source>
        <dbReference type="Proteomes" id="UP001519535"/>
    </source>
</evidence>
<name>A0ABS5RLR1_9MYCO</name>
<dbReference type="Pfam" id="PF18029">
    <property type="entry name" value="Glyoxalase_6"/>
    <property type="match status" value="1"/>
</dbReference>
<evidence type="ECO:0000259" key="1">
    <source>
        <dbReference type="Pfam" id="PF18029"/>
    </source>
</evidence>
<feature type="domain" description="Glyoxalase-like" evidence="1">
    <location>
        <begin position="6"/>
        <end position="98"/>
    </location>
</feature>
<dbReference type="EMBL" id="JAHCLR010000036">
    <property type="protein sequence ID" value="MBS9535109.1"/>
    <property type="molecule type" value="Genomic_DNA"/>
</dbReference>
<comment type="caution">
    <text evidence="2">The sequence shown here is derived from an EMBL/GenBank/DDBJ whole genome shotgun (WGS) entry which is preliminary data.</text>
</comment>
<sequence length="113" mass="12453">MLTDLALTVPDPLATAAFYELLGGWADYEDDIPRVHFDRWTLYLWRGEPASRVGLGLYVDDLAAVRVRLIAAGFQVREAGAGAAQFCVRDPDHNLITVRARSAVSVHGRDTGR</sequence>
<dbReference type="CDD" id="cd06587">
    <property type="entry name" value="VOC"/>
    <property type="match status" value="1"/>
</dbReference>
<dbReference type="Proteomes" id="UP001519535">
    <property type="component" value="Unassembled WGS sequence"/>
</dbReference>
<dbReference type="RefSeq" id="WP_214093971.1">
    <property type="nucleotide sequence ID" value="NZ_JAHCLR010000036.1"/>
</dbReference>
<accession>A0ABS5RLR1</accession>
<evidence type="ECO:0000313" key="2">
    <source>
        <dbReference type="EMBL" id="MBS9535109.1"/>
    </source>
</evidence>
<dbReference type="InterPro" id="IPR029068">
    <property type="entry name" value="Glyas_Bleomycin-R_OHBP_Dase"/>
</dbReference>
<organism evidence="2 3">
    <name type="scientific">Mycolicibacter acidiphilus</name>
    <dbReference type="NCBI Taxonomy" id="2835306"/>
    <lineage>
        <taxon>Bacteria</taxon>
        <taxon>Bacillati</taxon>
        <taxon>Actinomycetota</taxon>
        <taxon>Actinomycetes</taxon>
        <taxon>Mycobacteriales</taxon>
        <taxon>Mycobacteriaceae</taxon>
        <taxon>Mycolicibacter</taxon>
    </lineage>
</organism>
<proteinExistence type="predicted"/>
<dbReference type="SUPFAM" id="SSF54593">
    <property type="entry name" value="Glyoxalase/Bleomycin resistance protein/Dihydroxybiphenyl dioxygenase"/>
    <property type="match status" value="1"/>
</dbReference>
<reference evidence="2 3" key="1">
    <citation type="submission" date="2021-05" db="EMBL/GenBank/DDBJ databases">
        <title>Mycobacterium acidophilum sp. nov., an extremely acid-tolerant member of the genus Mycobacterium.</title>
        <authorList>
            <person name="Xia J."/>
        </authorList>
    </citation>
    <scope>NUCLEOTIDE SEQUENCE [LARGE SCALE GENOMIC DNA]</scope>
    <source>
        <strain evidence="2 3">M1</strain>
    </source>
</reference>
<dbReference type="Gene3D" id="3.10.180.10">
    <property type="entry name" value="2,3-Dihydroxybiphenyl 1,2-Dioxygenase, domain 1"/>
    <property type="match status" value="1"/>
</dbReference>
<gene>
    <name evidence="2" type="ORF">KIH27_16090</name>
</gene>